<organism evidence="2 3">
    <name type="scientific">Cylindrotheca closterium</name>
    <dbReference type="NCBI Taxonomy" id="2856"/>
    <lineage>
        <taxon>Eukaryota</taxon>
        <taxon>Sar</taxon>
        <taxon>Stramenopiles</taxon>
        <taxon>Ochrophyta</taxon>
        <taxon>Bacillariophyta</taxon>
        <taxon>Bacillariophyceae</taxon>
        <taxon>Bacillariophycidae</taxon>
        <taxon>Bacillariales</taxon>
        <taxon>Bacillariaceae</taxon>
        <taxon>Cylindrotheca</taxon>
    </lineage>
</organism>
<proteinExistence type="predicted"/>
<reference evidence="2" key="1">
    <citation type="submission" date="2023-08" db="EMBL/GenBank/DDBJ databases">
        <authorList>
            <person name="Audoor S."/>
            <person name="Bilcke G."/>
        </authorList>
    </citation>
    <scope>NUCLEOTIDE SEQUENCE</scope>
</reference>
<feature type="compositionally biased region" description="Polar residues" evidence="1">
    <location>
        <begin position="34"/>
        <end position="44"/>
    </location>
</feature>
<dbReference type="Proteomes" id="UP001295423">
    <property type="component" value="Unassembled WGS sequence"/>
</dbReference>
<feature type="compositionally biased region" description="Basic and acidic residues" evidence="1">
    <location>
        <begin position="9"/>
        <end position="18"/>
    </location>
</feature>
<evidence type="ECO:0000313" key="2">
    <source>
        <dbReference type="EMBL" id="CAJ1927251.1"/>
    </source>
</evidence>
<gene>
    <name evidence="2" type="ORF">CYCCA115_LOCUS1288</name>
</gene>
<keyword evidence="3" id="KW-1185">Reference proteome</keyword>
<feature type="region of interest" description="Disordered" evidence="1">
    <location>
        <begin position="9"/>
        <end position="79"/>
    </location>
</feature>
<sequence>MHTIIKKMKELKQLRAEEESSSSSCTDTDDCSSVENNTSSNQCHTKIDLKSRRKQIHSKRFRRRRASDNNNHAAGAASDAKVVQALRHEIATLKCKQDQMESYRINLERDHRCRQRQLVAMEFSKQMTEMKSRELEQEVRDVVEDQLRFDNQIRYHQDVVTKPKMEQYYTAEIGLLEIENRILQQKLERCQHKRHLSMLADLPPQM</sequence>
<feature type="compositionally biased region" description="Basic residues" evidence="1">
    <location>
        <begin position="51"/>
        <end position="65"/>
    </location>
</feature>
<evidence type="ECO:0000313" key="3">
    <source>
        <dbReference type="Proteomes" id="UP001295423"/>
    </source>
</evidence>
<dbReference type="AlphaFoldDB" id="A0AAD2CHW4"/>
<dbReference type="EMBL" id="CAKOGP040000014">
    <property type="protein sequence ID" value="CAJ1927251.1"/>
    <property type="molecule type" value="Genomic_DNA"/>
</dbReference>
<accession>A0AAD2CHW4</accession>
<protein>
    <submittedName>
        <fullName evidence="2">Uncharacterized protein</fullName>
    </submittedName>
</protein>
<comment type="caution">
    <text evidence="2">The sequence shown here is derived from an EMBL/GenBank/DDBJ whole genome shotgun (WGS) entry which is preliminary data.</text>
</comment>
<name>A0AAD2CHW4_9STRA</name>
<evidence type="ECO:0000256" key="1">
    <source>
        <dbReference type="SAM" id="MobiDB-lite"/>
    </source>
</evidence>